<comment type="caution">
    <text evidence="1">The sequence shown here is derived from an EMBL/GenBank/DDBJ whole genome shotgun (WGS) entry which is preliminary data.</text>
</comment>
<evidence type="ECO:0000313" key="2">
    <source>
        <dbReference type="Proteomes" id="UP000012153"/>
    </source>
</evidence>
<proteinExistence type="predicted"/>
<accession>M6UFG5</accession>
<organism evidence="1 2">
    <name type="scientific">Leptospira noguchii serovar Autumnalis str. ZUN142</name>
    <dbReference type="NCBI Taxonomy" id="1085540"/>
    <lineage>
        <taxon>Bacteria</taxon>
        <taxon>Pseudomonadati</taxon>
        <taxon>Spirochaetota</taxon>
        <taxon>Spirochaetia</taxon>
        <taxon>Leptospirales</taxon>
        <taxon>Leptospiraceae</taxon>
        <taxon>Leptospira</taxon>
    </lineage>
</organism>
<dbReference type="EMBL" id="AHOP02000021">
    <property type="protein sequence ID" value="EMO41541.1"/>
    <property type="molecule type" value="Genomic_DNA"/>
</dbReference>
<evidence type="ECO:0000313" key="1">
    <source>
        <dbReference type="EMBL" id="EMO41541.1"/>
    </source>
</evidence>
<gene>
    <name evidence="1" type="ORF">LEP1GSC186_2020</name>
</gene>
<sequence>MNVVVPTNYLSFNRFCNFGLFFCNETYAVVPTFSKISN</sequence>
<reference evidence="1 2" key="1">
    <citation type="submission" date="2013-01" db="EMBL/GenBank/DDBJ databases">
        <authorList>
            <person name="Harkins D.M."/>
            <person name="Durkin A.S."/>
            <person name="Brinkac L.M."/>
            <person name="Haft D.H."/>
            <person name="Selengut J.D."/>
            <person name="Sanka R."/>
            <person name="DePew J."/>
            <person name="Purushe J."/>
            <person name="Matthias M.A."/>
            <person name="Vinetz J.M."/>
            <person name="Sutton G.G."/>
            <person name="Nierman W.C."/>
            <person name="Fouts D.E."/>
        </authorList>
    </citation>
    <scope>NUCLEOTIDE SEQUENCE [LARGE SCALE GENOMIC DNA]</scope>
    <source>
        <strain evidence="1 2">ZUN142</strain>
    </source>
</reference>
<dbReference type="AlphaFoldDB" id="M6UFG5"/>
<name>M6UFG5_9LEPT</name>
<protein>
    <submittedName>
        <fullName evidence="1">Uncharacterized protein</fullName>
    </submittedName>
</protein>
<dbReference type="Proteomes" id="UP000012153">
    <property type="component" value="Unassembled WGS sequence"/>
</dbReference>